<reference evidence="3 4" key="1">
    <citation type="submission" date="2024-02" db="EMBL/GenBank/DDBJ databases">
        <authorList>
            <person name="Chen Y."/>
            <person name="Shah S."/>
            <person name="Dougan E. K."/>
            <person name="Thang M."/>
            <person name="Chan C."/>
        </authorList>
    </citation>
    <scope>NUCLEOTIDE SEQUENCE [LARGE SCALE GENOMIC DNA]</scope>
</reference>
<evidence type="ECO:0000256" key="1">
    <source>
        <dbReference type="SAM" id="MobiDB-lite"/>
    </source>
</evidence>
<gene>
    <name evidence="3" type="ORF">CCMP2556_LOCUS17020</name>
</gene>
<keyword evidence="4" id="KW-1185">Reference proteome</keyword>
<organism evidence="3 4">
    <name type="scientific">Durusdinium trenchii</name>
    <dbReference type="NCBI Taxonomy" id="1381693"/>
    <lineage>
        <taxon>Eukaryota</taxon>
        <taxon>Sar</taxon>
        <taxon>Alveolata</taxon>
        <taxon>Dinophyceae</taxon>
        <taxon>Suessiales</taxon>
        <taxon>Symbiodiniaceae</taxon>
        <taxon>Durusdinium</taxon>
    </lineage>
</organism>
<evidence type="ECO:0000313" key="3">
    <source>
        <dbReference type="EMBL" id="CAK9028192.1"/>
    </source>
</evidence>
<feature type="transmembrane region" description="Helical" evidence="2">
    <location>
        <begin position="481"/>
        <end position="502"/>
    </location>
</feature>
<accession>A0ABP0KQE1</accession>
<keyword evidence="2" id="KW-0472">Membrane</keyword>
<dbReference type="Proteomes" id="UP001642484">
    <property type="component" value="Unassembled WGS sequence"/>
</dbReference>
<proteinExistence type="predicted"/>
<feature type="transmembrane region" description="Helical" evidence="2">
    <location>
        <begin position="418"/>
        <end position="437"/>
    </location>
</feature>
<comment type="caution">
    <text evidence="3">The sequence shown here is derived from an EMBL/GenBank/DDBJ whole genome shotgun (WGS) entry which is preliminary data.</text>
</comment>
<feature type="region of interest" description="Disordered" evidence="1">
    <location>
        <begin position="286"/>
        <end position="326"/>
    </location>
</feature>
<evidence type="ECO:0000256" key="2">
    <source>
        <dbReference type="SAM" id="Phobius"/>
    </source>
</evidence>
<feature type="transmembrane region" description="Helical" evidence="2">
    <location>
        <begin position="119"/>
        <end position="142"/>
    </location>
</feature>
<dbReference type="EMBL" id="CAXAMN010009280">
    <property type="protein sequence ID" value="CAK9028192.1"/>
    <property type="molecule type" value="Genomic_DNA"/>
</dbReference>
<evidence type="ECO:0000313" key="4">
    <source>
        <dbReference type="Proteomes" id="UP001642484"/>
    </source>
</evidence>
<keyword evidence="2" id="KW-1133">Transmembrane helix</keyword>
<name>A0ABP0KQE1_9DINO</name>
<feature type="transmembrane region" description="Helical" evidence="2">
    <location>
        <begin position="514"/>
        <end position="534"/>
    </location>
</feature>
<feature type="transmembrane region" description="Helical" evidence="2">
    <location>
        <begin position="546"/>
        <end position="568"/>
    </location>
</feature>
<feature type="transmembrane region" description="Helical" evidence="2">
    <location>
        <begin position="390"/>
        <end position="411"/>
    </location>
</feature>
<keyword evidence="2" id="KW-0812">Transmembrane</keyword>
<protein>
    <submittedName>
        <fullName evidence="3">Uncharacterized protein</fullName>
    </submittedName>
</protein>
<sequence length="645" mass="73096">MSLQWRKRLKDVAALHLRQIPCLHAVVRACRCFKRSRYYSLQQEDGEAEASAVEDKRQNVNVLLGEVLMKASLAGMIGVTVLCLVRTQGFTEDEMDKLADVRVVDEEYEWLRFKEDSPLVLYLATVEMLICGSCAVTAAAMYQRRGYQMEHPENKPQQYMKVELSKKEGELYGLGFRPSSDGLECLVVEDVRGALQRWNRRALEPSPEELVEEALEEVGPDTKPKPQVSLGSTIVAVNEVYADVGLMQQQLLSKSQVTLWLTESRDHPSDFESSVFAGNGFSERTAEGSVEAETVGAQAEQVGTADADDADDADADGSKAAKIAASSAPVERGPRFACVAMEDEEPQILTSWAVCSLMFGWVTMLPILLMQPHEERPRQQLFRQFLLKPSFVILPLWLLLWFVDCIQLLFMFQLIHPFYFFLICHSVLPAIMTWHLFTMQVADERIILDQRKSRAVEAGEENVIEDPQPVFLKELIMINPVALVGLGASASIPILLCSLFTVFETRRLKVAQSYVNVIYGSMTILQLVSMYFLYHLRFAQLPEMYLAGFYFLLSIPCFAVWCICILCAGQYAKKDLFLVQSQRLERAKELARKDVRFTPATQLVGDVETPFKKTWASKRLNDLHDLNSLSKYAFEYMGPQFFFHA</sequence>
<feature type="transmembrane region" description="Helical" evidence="2">
    <location>
        <begin position="349"/>
        <end position="370"/>
    </location>
</feature>
<feature type="compositionally biased region" description="Acidic residues" evidence="1">
    <location>
        <begin position="306"/>
        <end position="315"/>
    </location>
</feature>
<feature type="transmembrane region" description="Helical" evidence="2">
    <location>
        <begin position="67"/>
        <end position="87"/>
    </location>
</feature>